<dbReference type="AlphaFoldDB" id="A0A2A5KPP2"/>
<keyword evidence="2" id="KW-1003">Cell membrane</keyword>
<feature type="transmembrane region" description="Helical" evidence="6">
    <location>
        <begin position="49"/>
        <end position="68"/>
    </location>
</feature>
<dbReference type="EMBL" id="NXDM01000023">
    <property type="protein sequence ID" value="PCK78983.1"/>
    <property type="molecule type" value="Genomic_DNA"/>
</dbReference>
<evidence type="ECO:0000256" key="6">
    <source>
        <dbReference type="SAM" id="Phobius"/>
    </source>
</evidence>
<proteinExistence type="predicted"/>
<sequence length="120" mass="13228">MKLLLAILPTVILTLYSQFITKWRIGVLADQVGSATALTRIIRYLSDPLVLSSYAMTLIASFAWFAVLERYELSLAYPIFIGVMFASVTAGGMIFFGEPVTAMRILAIVLIFMGIITGTR</sequence>
<comment type="caution">
    <text evidence="7">The sequence shown here is derived from an EMBL/GenBank/DDBJ whole genome shotgun (WGS) entry which is preliminary data.</text>
</comment>
<dbReference type="Gene3D" id="1.10.3730.20">
    <property type="match status" value="1"/>
</dbReference>
<evidence type="ECO:0000313" key="7">
    <source>
        <dbReference type="EMBL" id="PCK78983.1"/>
    </source>
</evidence>
<dbReference type="SUPFAM" id="SSF103481">
    <property type="entry name" value="Multidrug resistance efflux transporter EmrE"/>
    <property type="match status" value="1"/>
</dbReference>
<evidence type="ECO:0000256" key="2">
    <source>
        <dbReference type="ARBA" id="ARBA00022475"/>
    </source>
</evidence>
<protein>
    <recommendedName>
        <fullName evidence="9">EamA domain-containing protein</fullName>
    </recommendedName>
</protein>
<dbReference type="PANTHER" id="PTHR30561">
    <property type="entry name" value="SMR FAMILY PROTON-DEPENDENT DRUG EFFLUX TRANSPORTER SUGE"/>
    <property type="match status" value="1"/>
</dbReference>
<evidence type="ECO:0008006" key="9">
    <source>
        <dbReference type="Google" id="ProtNLM"/>
    </source>
</evidence>
<accession>A0A2A5KPP2</accession>
<feature type="transmembrane region" description="Helical" evidence="6">
    <location>
        <begin position="75"/>
        <end position="96"/>
    </location>
</feature>
<keyword evidence="3 6" id="KW-0812">Transmembrane</keyword>
<comment type="subcellular location">
    <subcellularLocation>
        <location evidence="1">Cell membrane</location>
        <topology evidence="1">Multi-pass membrane protein</topology>
    </subcellularLocation>
</comment>
<gene>
    <name evidence="7" type="ORF">CPT34_21725</name>
</gene>
<dbReference type="RefSeq" id="WP_096763995.1">
    <property type="nucleotide sequence ID" value="NZ_NXDM01000023.1"/>
</dbReference>
<evidence type="ECO:0000256" key="4">
    <source>
        <dbReference type="ARBA" id="ARBA00022989"/>
    </source>
</evidence>
<dbReference type="GO" id="GO:0022857">
    <property type="term" value="F:transmembrane transporter activity"/>
    <property type="evidence" value="ECO:0007669"/>
    <property type="project" value="InterPro"/>
</dbReference>
<name>A0A2A5KPP2_9HYPH</name>
<evidence type="ECO:0000256" key="3">
    <source>
        <dbReference type="ARBA" id="ARBA00022692"/>
    </source>
</evidence>
<keyword evidence="4 6" id="KW-1133">Transmembrane helix</keyword>
<dbReference type="InterPro" id="IPR037185">
    <property type="entry name" value="EmrE-like"/>
</dbReference>
<organism evidence="7 8">
    <name type="scientific">Rhizobium sophoriradicis</name>
    <dbReference type="NCBI Taxonomy" id="1535245"/>
    <lineage>
        <taxon>Bacteria</taxon>
        <taxon>Pseudomonadati</taxon>
        <taxon>Pseudomonadota</taxon>
        <taxon>Alphaproteobacteria</taxon>
        <taxon>Hyphomicrobiales</taxon>
        <taxon>Rhizobiaceae</taxon>
        <taxon>Rhizobium/Agrobacterium group</taxon>
        <taxon>Rhizobium</taxon>
    </lineage>
</organism>
<evidence type="ECO:0000256" key="5">
    <source>
        <dbReference type="ARBA" id="ARBA00023136"/>
    </source>
</evidence>
<evidence type="ECO:0000313" key="8">
    <source>
        <dbReference type="Proteomes" id="UP000218807"/>
    </source>
</evidence>
<dbReference type="PANTHER" id="PTHR30561:SF9">
    <property type="entry name" value="4-AMINO-4-DEOXY-L-ARABINOSE-PHOSPHOUNDECAPRENOL FLIPPASE SUBUNIT ARNF-RELATED"/>
    <property type="match status" value="1"/>
</dbReference>
<reference evidence="7 8" key="1">
    <citation type="submission" date="2017-09" db="EMBL/GenBank/DDBJ databases">
        <title>Comparative genomics of rhizobia isolated from Phaseolus vulgaris in China.</title>
        <authorList>
            <person name="Tong W."/>
        </authorList>
    </citation>
    <scope>NUCLEOTIDE SEQUENCE [LARGE SCALE GENOMIC DNA]</scope>
    <source>
        <strain evidence="7 8">L101</strain>
    </source>
</reference>
<dbReference type="InterPro" id="IPR000390">
    <property type="entry name" value="Small_drug/metabolite_transptr"/>
</dbReference>
<feature type="transmembrane region" description="Helical" evidence="6">
    <location>
        <begin position="102"/>
        <end position="119"/>
    </location>
</feature>
<keyword evidence="8" id="KW-1185">Reference proteome</keyword>
<keyword evidence="5 6" id="KW-0472">Membrane</keyword>
<dbReference type="Proteomes" id="UP000218807">
    <property type="component" value="Unassembled WGS sequence"/>
</dbReference>
<evidence type="ECO:0000256" key="1">
    <source>
        <dbReference type="ARBA" id="ARBA00004651"/>
    </source>
</evidence>
<dbReference type="GO" id="GO:0005886">
    <property type="term" value="C:plasma membrane"/>
    <property type="evidence" value="ECO:0007669"/>
    <property type="project" value="UniProtKB-SubCell"/>
</dbReference>